<name>A0ABQ9S985_9PEZI</name>
<reference evidence="2 3" key="1">
    <citation type="submission" date="2016-10" db="EMBL/GenBank/DDBJ databases">
        <title>The genome sequence of Colletotrichum fioriniae PJ7.</title>
        <authorList>
            <person name="Baroncelli R."/>
        </authorList>
    </citation>
    <scope>NUCLEOTIDE SEQUENCE [LARGE SCALE GENOMIC DNA]</scope>
    <source>
        <strain evidence="2 3">IMI 384185</strain>
    </source>
</reference>
<feature type="signal peptide" evidence="1">
    <location>
        <begin position="1"/>
        <end position="23"/>
    </location>
</feature>
<evidence type="ECO:0000313" key="3">
    <source>
        <dbReference type="Proteomes" id="UP001241169"/>
    </source>
</evidence>
<gene>
    <name evidence="2" type="ORF">CPAR01_12172</name>
</gene>
<feature type="chain" id="PRO_5045514620" evidence="1">
    <location>
        <begin position="24"/>
        <end position="142"/>
    </location>
</feature>
<dbReference type="Proteomes" id="UP001241169">
    <property type="component" value="Unassembled WGS sequence"/>
</dbReference>
<keyword evidence="1" id="KW-0732">Signal</keyword>
<protein>
    <submittedName>
        <fullName evidence="2">Uncharacterized protein</fullName>
    </submittedName>
</protein>
<evidence type="ECO:0000256" key="1">
    <source>
        <dbReference type="SAM" id="SignalP"/>
    </source>
</evidence>
<dbReference type="EMBL" id="MOPA01000010">
    <property type="protein sequence ID" value="KAK1529860.1"/>
    <property type="molecule type" value="Genomic_DNA"/>
</dbReference>
<sequence>IKVFQTVVDILLLLSTFQSCSWGLKVRRHGRLPSFPAAATHFRSGRIACDGRTDSTLSSHRSELRDGDQVTSRSSVTGYEYLRAVESSVVQIAVKCDLDDALTLTKAEKPRPISSGRCQRETSVDTRSHSPPSKVIWCPYVL</sequence>
<accession>A0ABQ9S985</accession>
<dbReference type="RefSeq" id="XP_060345215.1">
    <property type="nucleotide sequence ID" value="XM_060496430.1"/>
</dbReference>
<keyword evidence="3" id="KW-1185">Reference proteome</keyword>
<feature type="non-terminal residue" evidence="2">
    <location>
        <position position="1"/>
    </location>
</feature>
<organism evidence="2 3">
    <name type="scientific">Colletotrichum paranaense</name>
    <dbReference type="NCBI Taxonomy" id="1914294"/>
    <lineage>
        <taxon>Eukaryota</taxon>
        <taxon>Fungi</taxon>
        <taxon>Dikarya</taxon>
        <taxon>Ascomycota</taxon>
        <taxon>Pezizomycotina</taxon>
        <taxon>Sordariomycetes</taxon>
        <taxon>Hypocreomycetidae</taxon>
        <taxon>Glomerellales</taxon>
        <taxon>Glomerellaceae</taxon>
        <taxon>Colletotrichum</taxon>
        <taxon>Colletotrichum acutatum species complex</taxon>
    </lineage>
</organism>
<dbReference type="GeneID" id="85380329"/>
<evidence type="ECO:0000313" key="2">
    <source>
        <dbReference type="EMBL" id="KAK1529860.1"/>
    </source>
</evidence>
<proteinExistence type="predicted"/>
<comment type="caution">
    <text evidence="2">The sequence shown here is derived from an EMBL/GenBank/DDBJ whole genome shotgun (WGS) entry which is preliminary data.</text>
</comment>